<comment type="subcellular location">
    <subcellularLocation>
        <location evidence="1">Nucleus</location>
    </subcellularLocation>
</comment>
<dbReference type="InterPro" id="IPR001005">
    <property type="entry name" value="SANT/Myb"/>
</dbReference>
<evidence type="ECO:0000256" key="4">
    <source>
        <dbReference type="ARBA" id="ARBA00023163"/>
    </source>
</evidence>
<feature type="compositionally biased region" description="Basic and acidic residues" evidence="6">
    <location>
        <begin position="146"/>
        <end position="166"/>
    </location>
</feature>
<keyword evidence="2" id="KW-0805">Transcription regulation</keyword>
<feature type="domain" description="HTH myb-type" evidence="7">
    <location>
        <begin position="90"/>
        <end position="144"/>
    </location>
</feature>
<accession>A0AAQ3KXG7</accession>
<dbReference type="PANTHER" id="PTHR31442">
    <property type="entry name" value="HOMEODOMAIN-LIKE SUPERFAMILY PROTEIN-RELATED"/>
    <property type="match status" value="1"/>
</dbReference>
<dbReference type="Proteomes" id="UP001327560">
    <property type="component" value="Chromosome 8"/>
</dbReference>
<evidence type="ECO:0000256" key="5">
    <source>
        <dbReference type="ARBA" id="ARBA00023242"/>
    </source>
</evidence>
<feature type="region of interest" description="Disordered" evidence="6">
    <location>
        <begin position="143"/>
        <end position="166"/>
    </location>
</feature>
<gene>
    <name evidence="8" type="ORF">Cni_G25172</name>
</gene>
<evidence type="ECO:0000313" key="8">
    <source>
        <dbReference type="EMBL" id="WOL16385.1"/>
    </source>
</evidence>
<keyword evidence="9" id="KW-1185">Reference proteome</keyword>
<dbReference type="Pfam" id="PF00249">
    <property type="entry name" value="Myb_DNA-binding"/>
    <property type="match status" value="1"/>
</dbReference>
<dbReference type="SUPFAM" id="SSF46689">
    <property type="entry name" value="Homeodomain-like"/>
    <property type="match status" value="1"/>
</dbReference>
<keyword evidence="4" id="KW-0804">Transcription</keyword>
<dbReference type="InterPro" id="IPR044841">
    <property type="entry name" value="LUX/BOA-like"/>
</dbReference>
<evidence type="ECO:0000256" key="2">
    <source>
        <dbReference type="ARBA" id="ARBA00023015"/>
    </source>
</evidence>
<evidence type="ECO:0000259" key="7">
    <source>
        <dbReference type="PROSITE" id="PS51294"/>
    </source>
</evidence>
<protein>
    <submittedName>
        <fullName evidence="8">Transcription factor PCL1-like</fullName>
    </submittedName>
</protein>
<evidence type="ECO:0000256" key="3">
    <source>
        <dbReference type="ARBA" id="ARBA00023125"/>
    </source>
</evidence>
<keyword evidence="3" id="KW-0238">DNA-binding</keyword>
<dbReference type="GO" id="GO:0003677">
    <property type="term" value="F:DNA binding"/>
    <property type="evidence" value="ECO:0007669"/>
    <property type="project" value="UniProtKB-KW"/>
</dbReference>
<evidence type="ECO:0000256" key="6">
    <source>
        <dbReference type="SAM" id="MobiDB-lite"/>
    </source>
</evidence>
<dbReference type="GO" id="GO:0003700">
    <property type="term" value="F:DNA-binding transcription factor activity"/>
    <property type="evidence" value="ECO:0007669"/>
    <property type="project" value="InterPro"/>
</dbReference>
<dbReference type="EMBL" id="CP136897">
    <property type="protein sequence ID" value="WOL16385.1"/>
    <property type="molecule type" value="Genomic_DNA"/>
</dbReference>
<feature type="region of interest" description="Disordered" evidence="6">
    <location>
        <begin position="1"/>
        <end position="90"/>
    </location>
</feature>
<feature type="compositionally biased region" description="Basic and acidic residues" evidence="6">
    <location>
        <begin position="1"/>
        <end position="12"/>
    </location>
</feature>
<reference evidence="8 9" key="1">
    <citation type="submission" date="2023-10" db="EMBL/GenBank/DDBJ databases">
        <title>Chromosome-scale genome assembly provides insights into flower coloration mechanisms of Canna indica.</title>
        <authorList>
            <person name="Li C."/>
        </authorList>
    </citation>
    <scope>NUCLEOTIDE SEQUENCE [LARGE SCALE GENOMIC DNA]</scope>
    <source>
        <tissue evidence="8">Flower</tissue>
    </source>
</reference>
<name>A0AAQ3KXG7_9LILI</name>
<organism evidence="8 9">
    <name type="scientific">Canna indica</name>
    <name type="common">Indian-shot</name>
    <dbReference type="NCBI Taxonomy" id="4628"/>
    <lineage>
        <taxon>Eukaryota</taxon>
        <taxon>Viridiplantae</taxon>
        <taxon>Streptophyta</taxon>
        <taxon>Embryophyta</taxon>
        <taxon>Tracheophyta</taxon>
        <taxon>Spermatophyta</taxon>
        <taxon>Magnoliopsida</taxon>
        <taxon>Liliopsida</taxon>
        <taxon>Zingiberales</taxon>
        <taxon>Cannaceae</taxon>
        <taxon>Canna</taxon>
    </lineage>
</organism>
<evidence type="ECO:0000313" key="9">
    <source>
        <dbReference type="Proteomes" id="UP001327560"/>
    </source>
</evidence>
<dbReference type="AlphaFoldDB" id="A0AAQ3KXG7"/>
<dbReference type="PROSITE" id="PS51294">
    <property type="entry name" value="HTH_MYB"/>
    <property type="match status" value="1"/>
</dbReference>
<dbReference type="InterPro" id="IPR017930">
    <property type="entry name" value="Myb_dom"/>
</dbReference>
<sequence length="166" mass="18600">MEGDQREEAERKRFARWAEQPPPAELPQRLINPDLALSLPPNSRYLAPPRRTPPPPPPPPSSGLEYFAAPFPSSSGDDDSPTSQALKQPRLAWTPELHARFVDAVNELGIEKAFPTRILKLMNVDGLTREKVASHLQKYRQYLGSKEQHGAPDAGQRRSEPLSLEH</sequence>
<dbReference type="FunFam" id="1.10.10.60:FF:000007">
    <property type="entry name" value="Two-component response regulator"/>
    <property type="match status" value="1"/>
</dbReference>
<feature type="compositionally biased region" description="Pro residues" evidence="6">
    <location>
        <begin position="50"/>
        <end position="61"/>
    </location>
</feature>
<dbReference type="InterPro" id="IPR006447">
    <property type="entry name" value="Myb_dom_plants"/>
</dbReference>
<evidence type="ECO:0000256" key="1">
    <source>
        <dbReference type="ARBA" id="ARBA00004123"/>
    </source>
</evidence>
<dbReference type="NCBIfam" id="TIGR01557">
    <property type="entry name" value="myb_SHAQKYF"/>
    <property type="match status" value="1"/>
</dbReference>
<dbReference type="GO" id="GO:0005634">
    <property type="term" value="C:nucleus"/>
    <property type="evidence" value="ECO:0007669"/>
    <property type="project" value="UniProtKB-SubCell"/>
</dbReference>
<dbReference type="InterPro" id="IPR009057">
    <property type="entry name" value="Homeodomain-like_sf"/>
</dbReference>
<keyword evidence="5" id="KW-0539">Nucleus</keyword>
<proteinExistence type="predicted"/>
<dbReference type="Gene3D" id="1.10.10.60">
    <property type="entry name" value="Homeodomain-like"/>
    <property type="match status" value="1"/>
</dbReference>
<dbReference type="PANTHER" id="PTHR31442:SF29">
    <property type="entry name" value="HOMEODOMAIN-LIKE SUPERFAMILY PROTEIN"/>
    <property type="match status" value="1"/>
</dbReference>